<dbReference type="PANTHER" id="PTHR46401">
    <property type="entry name" value="GLYCOSYLTRANSFERASE WBBK-RELATED"/>
    <property type="match status" value="1"/>
</dbReference>
<dbReference type="AlphaFoldDB" id="A0A6N0NUT9"/>
<evidence type="ECO:0000313" key="4">
    <source>
        <dbReference type="Proteomes" id="UP000509301"/>
    </source>
</evidence>
<evidence type="ECO:0000313" key="3">
    <source>
        <dbReference type="EMBL" id="QKQ99247.1"/>
    </source>
</evidence>
<evidence type="ECO:0000259" key="2">
    <source>
        <dbReference type="Pfam" id="PF00534"/>
    </source>
</evidence>
<gene>
    <name evidence="3" type="ORF">GWK48_01510</name>
</gene>
<sequence length="442" mass="49760">MNIAINSQTPPVRFNLTYRDILEKYGEVPIPLDLRTLSEQDYYVSVGGVSRMMISYIKNSNMKKVRWVALGPGYPPQAILDDIEVHFVDLPPHVLSNYTKFKEGLYNEAHDLQRYNIVGPEYIAYTTYNWISATKLLEFYADTDVYFINDFQQLLVGGIIGPSAPTVLWYHIPYIPEKLGTRVREFLIRSFEGFDLVIVSTKRDLEGLARSGVKVKVRQIYPFIDPDNYKTANKNEINKVSDKFGIKDDDKVILLVGRMDPIKSQDVAIKAIKTTNFKLVIAGNGSFTSKSLGHDKASVWARKLKNLVKELHIEDRVIFTGYVSDEELSALYQRSDVVTLTSRTEGFGLTVCEGWNFKKPVVVSLGAGVSELVINNVNGYTFPSDDHEKMSLALIDAVKNGEKLGSLGYETLKQCSVGTATERVKAALEEAMKDYPQKGDIH</sequence>
<accession>A0A6N0NUT9</accession>
<organism evidence="3 4">
    <name type="scientific">Metallosphaera tengchongensis</name>
    <dbReference type="NCBI Taxonomy" id="1532350"/>
    <lineage>
        <taxon>Archaea</taxon>
        <taxon>Thermoproteota</taxon>
        <taxon>Thermoprotei</taxon>
        <taxon>Sulfolobales</taxon>
        <taxon>Sulfolobaceae</taxon>
        <taxon>Metallosphaera</taxon>
    </lineage>
</organism>
<protein>
    <submittedName>
        <fullName evidence="3">Glycosyltransferase family 4 protein</fullName>
    </submittedName>
</protein>
<dbReference type="Gene3D" id="3.40.50.2000">
    <property type="entry name" value="Glycogen Phosphorylase B"/>
    <property type="match status" value="2"/>
</dbReference>
<dbReference type="RefSeq" id="WP_174628959.1">
    <property type="nucleotide sequence ID" value="NZ_CP049074.1"/>
</dbReference>
<reference evidence="3 4" key="1">
    <citation type="submission" date="2020-02" db="EMBL/GenBank/DDBJ databases">
        <title>Comparative genome analysis reveals the metabolism and evolution of the thermophilic archaeal genus Metallosphaera.</title>
        <authorList>
            <person name="Jiang C."/>
        </authorList>
    </citation>
    <scope>NUCLEOTIDE SEQUENCE [LARGE SCALE GENOMIC DNA]</scope>
    <source>
        <strain evidence="3 4">Ric-A</strain>
    </source>
</reference>
<dbReference type="GO" id="GO:0016757">
    <property type="term" value="F:glycosyltransferase activity"/>
    <property type="evidence" value="ECO:0007669"/>
    <property type="project" value="InterPro"/>
</dbReference>
<dbReference type="EMBL" id="CP049074">
    <property type="protein sequence ID" value="QKQ99247.1"/>
    <property type="molecule type" value="Genomic_DNA"/>
</dbReference>
<dbReference type="SUPFAM" id="SSF53756">
    <property type="entry name" value="UDP-Glycosyltransferase/glycogen phosphorylase"/>
    <property type="match status" value="1"/>
</dbReference>
<proteinExistence type="predicted"/>
<keyword evidence="4" id="KW-1185">Reference proteome</keyword>
<dbReference type="PANTHER" id="PTHR46401:SF2">
    <property type="entry name" value="GLYCOSYLTRANSFERASE WBBK-RELATED"/>
    <property type="match status" value="1"/>
</dbReference>
<dbReference type="CDD" id="cd03801">
    <property type="entry name" value="GT4_PimA-like"/>
    <property type="match status" value="1"/>
</dbReference>
<dbReference type="GeneID" id="55640582"/>
<dbReference type="Pfam" id="PF00534">
    <property type="entry name" value="Glycos_transf_1"/>
    <property type="match status" value="1"/>
</dbReference>
<dbReference type="OrthoDB" id="132546at2157"/>
<dbReference type="KEGG" id="mten:GWK48_01510"/>
<keyword evidence="1 3" id="KW-0808">Transferase</keyword>
<name>A0A6N0NUT9_9CREN</name>
<dbReference type="InterPro" id="IPR001296">
    <property type="entry name" value="Glyco_trans_1"/>
</dbReference>
<feature type="domain" description="Glycosyl transferase family 1" evidence="2">
    <location>
        <begin position="239"/>
        <end position="410"/>
    </location>
</feature>
<evidence type="ECO:0000256" key="1">
    <source>
        <dbReference type="ARBA" id="ARBA00022679"/>
    </source>
</evidence>
<dbReference type="Proteomes" id="UP000509301">
    <property type="component" value="Chromosome"/>
</dbReference>